<dbReference type="EMBL" id="UZAH01035446">
    <property type="protein sequence ID" value="VDP40780.1"/>
    <property type="molecule type" value="Genomic_DNA"/>
</dbReference>
<organism evidence="1">
    <name type="scientific">Heligmosomoides polygyrus</name>
    <name type="common">Parasitic roundworm</name>
    <dbReference type="NCBI Taxonomy" id="6339"/>
    <lineage>
        <taxon>Eukaryota</taxon>
        <taxon>Metazoa</taxon>
        <taxon>Ecdysozoa</taxon>
        <taxon>Nematoda</taxon>
        <taxon>Chromadorea</taxon>
        <taxon>Rhabditida</taxon>
        <taxon>Rhabditina</taxon>
        <taxon>Rhabditomorpha</taxon>
        <taxon>Strongyloidea</taxon>
        <taxon>Heligmosomidae</taxon>
        <taxon>Heligmosomoides</taxon>
    </lineage>
</organism>
<accession>A0A3P8DBA5</accession>
<reference evidence="1" key="1">
    <citation type="submission" date="2018-11" db="EMBL/GenBank/DDBJ databases">
        <authorList>
            <consortium name="Pathogen Informatics"/>
        </authorList>
    </citation>
    <scope>NUCLEOTIDE SEQUENCE [LARGE SCALE GENOMIC DNA]</scope>
</reference>
<proteinExistence type="predicted"/>
<name>A0A3P8DBA5_HELPZ</name>
<gene>
    <name evidence="1" type="ORF">HPBE_LOCUS23761</name>
</gene>
<protein>
    <submittedName>
        <fullName evidence="1">Uncharacterized protein</fullName>
    </submittedName>
</protein>
<dbReference type="AlphaFoldDB" id="A0A3P8DBA5"/>
<sequence length="53" mass="6336">MPDNPFLLMVIWTQQEHMRPEPSDGMIRRPGRYQRRSAKDFFCNLSSAKRLAR</sequence>
<evidence type="ECO:0000313" key="1">
    <source>
        <dbReference type="EMBL" id="VDP40780.1"/>
    </source>
</evidence>